<protein>
    <submittedName>
        <fullName evidence="3">Uncharacterized protein</fullName>
    </submittedName>
</protein>
<feature type="region of interest" description="Disordered" evidence="1">
    <location>
        <begin position="27"/>
        <end position="226"/>
    </location>
</feature>
<evidence type="ECO:0000256" key="2">
    <source>
        <dbReference type="SAM" id="SignalP"/>
    </source>
</evidence>
<keyword evidence="2" id="KW-0732">Signal</keyword>
<sequence length="226" mass="26525">MRPYTIYGSLFMLCLIVSFTTADKKWKYNDENPYQKTKTKEGNSRNRPMNDEELAKNAQKPGQSHQQPKDPGRKNKKSLNADSSEEETREEKPQEHKKIIARIEHGKVKILRRKDIQDVTSEEDPKAKVCKKAKADCWQNIDDDSSSEENDSSSEEVKPKGKKQKKIKYSIKFQHEKQKKKEDNGNMRIMRLHKNGRKEYGKDADDDSSEEDEEPIKRFHYMDDDE</sequence>
<evidence type="ECO:0000313" key="4">
    <source>
        <dbReference type="Proteomes" id="UP000030742"/>
    </source>
</evidence>
<feature type="compositionally biased region" description="Basic and acidic residues" evidence="1">
    <location>
        <begin position="89"/>
        <end position="127"/>
    </location>
</feature>
<accession>U4UJM6</accession>
<feature type="signal peptide" evidence="2">
    <location>
        <begin position="1"/>
        <end position="22"/>
    </location>
</feature>
<feature type="compositionally biased region" description="Basic and acidic residues" evidence="1">
    <location>
        <begin position="215"/>
        <end position="226"/>
    </location>
</feature>
<evidence type="ECO:0000313" key="3">
    <source>
        <dbReference type="EMBL" id="ERL93312.1"/>
    </source>
</evidence>
<feature type="compositionally biased region" description="Basic and acidic residues" evidence="1">
    <location>
        <begin position="173"/>
        <end position="185"/>
    </location>
</feature>
<dbReference type="OrthoDB" id="6783530at2759"/>
<feature type="compositionally biased region" description="Acidic residues" evidence="1">
    <location>
        <begin position="141"/>
        <end position="154"/>
    </location>
</feature>
<name>U4UJM6_DENPD</name>
<organism evidence="3 4">
    <name type="scientific">Dendroctonus ponderosae</name>
    <name type="common">Mountain pine beetle</name>
    <dbReference type="NCBI Taxonomy" id="77166"/>
    <lineage>
        <taxon>Eukaryota</taxon>
        <taxon>Metazoa</taxon>
        <taxon>Ecdysozoa</taxon>
        <taxon>Arthropoda</taxon>
        <taxon>Hexapoda</taxon>
        <taxon>Insecta</taxon>
        <taxon>Pterygota</taxon>
        <taxon>Neoptera</taxon>
        <taxon>Endopterygota</taxon>
        <taxon>Coleoptera</taxon>
        <taxon>Polyphaga</taxon>
        <taxon>Cucujiformia</taxon>
        <taxon>Curculionidae</taxon>
        <taxon>Scolytinae</taxon>
        <taxon>Dendroctonus</taxon>
    </lineage>
</organism>
<feature type="compositionally biased region" description="Basic and acidic residues" evidence="1">
    <location>
        <begin position="38"/>
        <end position="55"/>
    </location>
</feature>
<dbReference type="EMBL" id="KB632352">
    <property type="protein sequence ID" value="ERL93312.1"/>
    <property type="molecule type" value="Genomic_DNA"/>
</dbReference>
<evidence type="ECO:0000256" key="1">
    <source>
        <dbReference type="SAM" id="MobiDB-lite"/>
    </source>
</evidence>
<dbReference type="AlphaFoldDB" id="U4UJM6"/>
<gene>
    <name evidence="3" type="ORF">D910_10606</name>
</gene>
<feature type="compositionally biased region" description="Acidic residues" evidence="1">
    <location>
        <begin position="204"/>
        <end position="214"/>
    </location>
</feature>
<dbReference type="Proteomes" id="UP000030742">
    <property type="component" value="Unassembled WGS sequence"/>
</dbReference>
<feature type="chain" id="PRO_5004656650" evidence="2">
    <location>
        <begin position="23"/>
        <end position="226"/>
    </location>
</feature>
<reference evidence="3 4" key="1">
    <citation type="journal article" date="2013" name="Genome Biol.">
        <title>Draft genome of the mountain pine beetle, Dendroctonus ponderosae Hopkins, a major forest pest.</title>
        <authorList>
            <person name="Keeling C.I."/>
            <person name="Yuen M.M."/>
            <person name="Liao N.Y."/>
            <person name="Docking T.R."/>
            <person name="Chan S.K."/>
            <person name="Taylor G.A."/>
            <person name="Palmquist D.L."/>
            <person name="Jackman S.D."/>
            <person name="Nguyen A."/>
            <person name="Li M."/>
            <person name="Henderson H."/>
            <person name="Janes J.K."/>
            <person name="Zhao Y."/>
            <person name="Pandoh P."/>
            <person name="Moore R."/>
            <person name="Sperling F.A."/>
            <person name="Huber D.P."/>
            <person name="Birol I."/>
            <person name="Jones S.J."/>
            <person name="Bohlmann J."/>
        </authorList>
    </citation>
    <scope>NUCLEOTIDE SEQUENCE</scope>
</reference>
<proteinExistence type="predicted"/>
<feature type="compositionally biased region" description="Basic residues" evidence="1">
    <location>
        <begin position="160"/>
        <end position="169"/>
    </location>
</feature>